<sequence>MRYRQIVVLTGAGISAESGIRTFRDQNGLWEDHRIEDVASPEGFQRNPGLVYQFYNLRRQQLLDPALEPNAAHLMLAEFEAEHLRRGGRFTLITQNVDNLHQRAGSRHIIPMHGQLQSALCQSSGLSHPWTGELTAVDRCRCCATPQPLRPDIVWFGEVPYQLDQCFDALSVADLFVSIGTSGKVYPAAGFMDVAQQAGAVTVELNLEPTRNDVDQGYYGPASEVVVEFFESLMELPG</sequence>
<feature type="binding site" evidence="3">
    <location>
        <position position="58"/>
    </location>
    <ligand>
        <name>substrate</name>
    </ligand>
</feature>
<feature type="binding site" evidence="3">
    <location>
        <begin position="11"/>
        <end position="30"/>
    </location>
    <ligand>
        <name>NAD(+)</name>
        <dbReference type="ChEBI" id="CHEBI:57540"/>
    </ligand>
</feature>
<evidence type="ECO:0000256" key="3">
    <source>
        <dbReference type="HAMAP-Rule" id="MF_01121"/>
    </source>
</evidence>
<dbReference type="GO" id="GO:0036054">
    <property type="term" value="F:protein-malonyllysine demalonylase activity"/>
    <property type="evidence" value="ECO:0007669"/>
    <property type="project" value="InterPro"/>
</dbReference>
<dbReference type="InterPro" id="IPR029035">
    <property type="entry name" value="DHS-like_NAD/FAD-binding_dom"/>
</dbReference>
<keyword evidence="1" id="KW-0808">Transferase</keyword>
<feature type="binding site" evidence="3">
    <location>
        <position position="140"/>
    </location>
    <ligand>
        <name>Zn(2+)</name>
        <dbReference type="ChEBI" id="CHEBI:29105"/>
    </ligand>
</feature>
<evidence type="ECO:0000256" key="1">
    <source>
        <dbReference type="ARBA" id="ARBA00022679"/>
    </source>
</evidence>
<evidence type="ECO:0000256" key="2">
    <source>
        <dbReference type="ARBA" id="ARBA00023027"/>
    </source>
</evidence>
<comment type="similarity">
    <text evidence="3">Belongs to the sirtuin family. Class III subfamily.</text>
</comment>
<keyword evidence="3" id="KW-0479">Metal-binding</keyword>
<accession>A0A063Y420</accession>
<dbReference type="PROSITE" id="PS50305">
    <property type="entry name" value="SIRTUIN"/>
    <property type="match status" value="1"/>
</dbReference>
<dbReference type="GO" id="GO:0036055">
    <property type="term" value="F:protein-succinyllysine desuccinylase activity"/>
    <property type="evidence" value="ECO:0007669"/>
    <property type="project" value="UniProtKB-UniRule"/>
</dbReference>
<dbReference type="GO" id="GO:0005737">
    <property type="term" value="C:cytoplasm"/>
    <property type="evidence" value="ECO:0007669"/>
    <property type="project" value="UniProtKB-SubCell"/>
</dbReference>
<dbReference type="RefSeq" id="WP_036545978.1">
    <property type="nucleotide sequence ID" value="NZ_JMSZ01000021.1"/>
</dbReference>
<comment type="subcellular location">
    <subcellularLocation>
        <location evidence="3">Cytoplasm</location>
    </subcellularLocation>
</comment>
<comment type="cofactor">
    <cofactor evidence="3">
        <name>Zn(2+)</name>
        <dbReference type="ChEBI" id="CHEBI:29105"/>
    </cofactor>
    <text evidence="3">Binds 1 zinc ion per subunit.</text>
</comment>
<dbReference type="GO" id="GO:0017136">
    <property type="term" value="F:histone deacetylase activity, NAD-dependent"/>
    <property type="evidence" value="ECO:0007669"/>
    <property type="project" value="TreeGrafter"/>
</dbReference>
<protein>
    <recommendedName>
        <fullName evidence="3">NAD-dependent protein deacylase</fullName>
        <ecNumber evidence="3">2.3.1.286</ecNumber>
    </recommendedName>
    <alternativeName>
        <fullName evidence="3">Regulatory protein SIR2 homolog</fullName>
    </alternativeName>
</protein>
<evidence type="ECO:0000259" key="5">
    <source>
        <dbReference type="PROSITE" id="PS50305"/>
    </source>
</evidence>
<keyword evidence="7" id="KW-1185">Reference proteome</keyword>
<comment type="catalytic activity">
    <reaction evidence="3">
        <text>N(6)-acetyl-L-lysyl-[protein] + NAD(+) + H2O = 2''-O-acetyl-ADP-D-ribose + nicotinamide + L-lysyl-[protein]</text>
        <dbReference type="Rhea" id="RHEA:43636"/>
        <dbReference type="Rhea" id="RHEA-COMP:9752"/>
        <dbReference type="Rhea" id="RHEA-COMP:10731"/>
        <dbReference type="ChEBI" id="CHEBI:15377"/>
        <dbReference type="ChEBI" id="CHEBI:17154"/>
        <dbReference type="ChEBI" id="CHEBI:29969"/>
        <dbReference type="ChEBI" id="CHEBI:57540"/>
        <dbReference type="ChEBI" id="CHEBI:61930"/>
        <dbReference type="ChEBI" id="CHEBI:83767"/>
        <dbReference type="EC" id="2.3.1.286"/>
    </reaction>
</comment>
<dbReference type="PANTHER" id="PTHR11085:SF4">
    <property type="entry name" value="NAD-DEPENDENT PROTEIN DEACYLASE"/>
    <property type="match status" value="1"/>
</dbReference>
<comment type="domain">
    <text evidence="3">2 residues (Tyr-55 and Arg-58) present in a large hydrophobic pocket are probably involved in substrate specificity. They are important for desuccinylation activity, but dispensable for deacetylation activity.</text>
</comment>
<keyword evidence="3" id="KW-0862">Zinc</keyword>
<keyword evidence="3" id="KW-0963">Cytoplasm</keyword>
<gene>
    <name evidence="3" type="primary">cobB</name>
    <name evidence="6" type="ORF">ADINL_1542</name>
</gene>
<dbReference type="EC" id="2.3.1.286" evidence="3"/>
<dbReference type="GO" id="GO:0070403">
    <property type="term" value="F:NAD+ binding"/>
    <property type="evidence" value="ECO:0007669"/>
    <property type="project" value="UniProtKB-UniRule"/>
</dbReference>
<feature type="binding site" evidence="3">
    <location>
        <begin position="95"/>
        <end position="98"/>
    </location>
    <ligand>
        <name>NAD(+)</name>
        <dbReference type="ChEBI" id="CHEBI:57540"/>
    </ligand>
</feature>
<dbReference type="Gene3D" id="3.30.1600.10">
    <property type="entry name" value="SIR2/SIRT2 'Small Domain"/>
    <property type="match status" value="1"/>
</dbReference>
<dbReference type="EMBL" id="JMSZ01000021">
    <property type="protein sequence ID" value="KDE39905.1"/>
    <property type="molecule type" value="Genomic_DNA"/>
</dbReference>
<comment type="caution">
    <text evidence="6">The sequence shown here is derived from an EMBL/GenBank/DDBJ whole genome shotgun (WGS) entry which is preliminary data.</text>
</comment>
<evidence type="ECO:0000256" key="4">
    <source>
        <dbReference type="PROSITE-ProRule" id="PRU00236"/>
    </source>
</evidence>
<dbReference type="CDD" id="cd01412">
    <property type="entry name" value="SIRT5_Af1_CobB"/>
    <property type="match status" value="1"/>
</dbReference>
<evidence type="ECO:0000313" key="6">
    <source>
        <dbReference type="EMBL" id="KDE39905.1"/>
    </source>
</evidence>
<dbReference type="SUPFAM" id="SSF52467">
    <property type="entry name" value="DHS-like NAD/FAD-binding domain"/>
    <property type="match status" value="1"/>
</dbReference>
<dbReference type="InterPro" id="IPR026590">
    <property type="entry name" value="Ssirtuin_cat_dom"/>
</dbReference>
<dbReference type="InterPro" id="IPR027546">
    <property type="entry name" value="Sirtuin_class_III"/>
</dbReference>
<reference evidence="6 7" key="1">
    <citation type="journal article" date="2005" name="Int. J. Syst. Evol. Microbiol.">
        <title>Nitrincola lacisaponensis gen. nov., sp. nov., a novel alkaliphilic bacterium isolated from an alkaline, saline lake.</title>
        <authorList>
            <person name="Dimitriu P.A."/>
            <person name="Shukla S.K."/>
            <person name="Conradt J."/>
            <person name="Marquez M.C."/>
            <person name="Ventosa A."/>
            <person name="Maglia A."/>
            <person name="Peyton B.M."/>
            <person name="Pinkart H.C."/>
            <person name="Mormile M.R."/>
        </authorList>
    </citation>
    <scope>NUCLEOTIDE SEQUENCE [LARGE SCALE GENOMIC DNA]</scope>
    <source>
        <strain evidence="6 7">4CA</strain>
    </source>
</reference>
<dbReference type="PATRIC" id="fig|267850.7.peg.1520"/>
<evidence type="ECO:0000313" key="7">
    <source>
        <dbReference type="Proteomes" id="UP000027318"/>
    </source>
</evidence>
<dbReference type="InterPro" id="IPR003000">
    <property type="entry name" value="Sirtuin"/>
</dbReference>
<dbReference type="STRING" id="267850.ADINL_1542"/>
<proteinExistence type="inferred from homology"/>
<dbReference type="InterPro" id="IPR026591">
    <property type="entry name" value="Sirtuin_cat_small_dom_sf"/>
</dbReference>
<name>A0A063Y420_9GAMM</name>
<comment type="catalytic activity">
    <reaction evidence="3">
        <text>N(6)-succinyl-L-lysyl-[protein] + NAD(+) + H2O = 2''-O-succinyl-ADP-D-ribose + nicotinamide + L-lysyl-[protein]</text>
        <dbReference type="Rhea" id="RHEA:47668"/>
        <dbReference type="Rhea" id="RHEA-COMP:9752"/>
        <dbReference type="Rhea" id="RHEA-COMP:11877"/>
        <dbReference type="ChEBI" id="CHEBI:15377"/>
        <dbReference type="ChEBI" id="CHEBI:17154"/>
        <dbReference type="ChEBI" id="CHEBI:29969"/>
        <dbReference type="ChEBI" id="CHEBI:57540"/>
        <dbReference type="ChEBI" id="CHEBI:87830"/>
        <dbReference type="ChEBI" id="CHEBI:87832"/>
    </reaction>
</comment>
<feature type="binding site" evidence="3">
    <location>
        <position position="222"/>
    </location>
    <ligand>
        <name>NAD(+)</name>
        <dbReference type="ChEBI" id="CHEBI:57540"/>
    </ligand>
</feature>
<dbReference type="OrthoDB" id="9800582at2"/>
<organism evidence="6 7">
    <name type="scientific">Nitrincola lacisaponensis</name>
    <dbReference type="NCBI Taxonomy" id="267850"/>
    <lineage>
        <taxon>Bacteria</taxon>
        <taxon>Pseudomonadati</taxon>
        <taxon>Pseudomonadota</taxon>
        <taxon>Gammaproteobacteria</taxon>
        <taxon>Oceanospirillales</taxon>
        <taxon>Oceanospirillaceae</taxon>
        <taxon>Nitrincola</taxon>
    </lineage>
</organism>
<feature type="active site" description="Proton acceptor" evidence="3">
    <location>
        <position position="113"/>
    </location>
</feature>
<feature type="binding site" evidence="3">
    <location>
        <position position="121"/>
    </location>
    <ligand>
        <name>Zn(2+)</name>
        <dbReference type="ChEBI" id="CHEBI:29105"/>
    </ligand>
</feature>
<dbReference type="GO" id="GO:0008270">
    <property type="term" value="F:zinc ion binding"/>
    <property type="evidence" value="ECO:0007669"/>
    <property type="project" value="UniProtKB-UniRule"/>
</dbReference>
<comment type="function">
    <text evidence="3">NAD-dependent lysine deacetylase and desuccinylase that specifically removes acetyl and succinyl groups on target proteins. Modulates the activities of several proteins which are inactive in their acylated form.</text>
</comment>
<dbReference type="HAMAP" id="MF_01121">
    <property type="entry name" value="Sirtuin_ClassIII"/>
    <property type="match status" value="1"/>
</dbReference>
<feature type="domain" description="Deacetylase sirtuin-type" evidence="5">
    <location>
        <begin position="1"/>
        <end position="238"/>
    </location>
</feature>
<keyword evidence="2 3" id="KW-0520">NAD</keyword>
<dbReference type="Proteomes" id="UP000027318">
    <property type="component" value="Unassembled WGS sequence"/>
</dbReference>
<comment type="caution">
    <text evidence="3 4">Lacks conserved residue(s) required for the propagation of feature annotation.</text>
</comment>
<feature type="binding site" evidence="3">
    <location>
        <position position="55"/>
    </location>
    <ligand>
        <name>substrate</name>
    </ligand>
</feature>
<dbReference type="AlphaFoldDB" id="A0A063Y420"/>
<dbReference type="InterPro" id="IPR050134">
    <property type="entry name" value="NAD-dep_sirtuin_deacylases"/>
</dbReference>
<dbReference type="NCBIfam" id="NF001755">
    <property type="entry name" value="PRK00481.1-5"/>
    <property type="match status" value="1"/>
</dbReference>
<feature type="binding site" evidence="3">
    <location>
        <begin position="206"/>
        <end position="208"/>
    </location>
    <ligand>
        <name>NAD(+)</name>
        <dbReference type="ChEBI" id="CHEBI:57540"/>
    </ligand>
</feature>
<dbReference type="Gene3D" id="3.40.50.1220">
    <property type="entry name" value="TPP-binding domain"/>
    <property type="match status" value="1"/>
</dbReference>
<dbReference type="Pfam" id="PF02146">
    <property type="entry name" value="SIR2"/>
    <property type="match status" value="1"/>
</dbReference>
<feature type="binding site" evidence="3">
    <location>
        <begin position="180"/>
        <end position="182"/>
    </location>
    <ligand>
        <name>NAD(+)</name>
        <dbReference type="ChEBI" id="CHEBI:57540"/>
    </ligand>
</feature>
<dbReference type="PANTHER" id="PTHR11085">
    <property type="entry name" value="NAD-DEPENDENT PROTEIN DEACYLASE SIRTUIN-5, MITOCHONDRIAL-RELATED"/>
    <property type="match status" value="1"/>
</dbReference>